<evidence type="ECO:0000256" key="1">
    <source>
        <dbReference type="PROSITE-ProRule" id="PRU00285"/>
    </source>
</evidence>
<evidence type="ECO:0000259" key="3">
    <source>
        <dbReference type="PROSITE" id="PS01031"/>
    </source>
</evidence>
<dbReference type="Gene3D" id="2.60.40.790">
    <property type="match status" value="1"/>
</dbReference>
<feature type="domain" description="SHSP" evidence="3">
    <location>
        <begin position="28"/>
        <end position="138"/>
    </location>
</feature>
<comment type="similarity">
    <text evidence="1 2">Belongs to the small heat shock protein (HSP20) family.</text>
</comment>
<reference evidence="4" key="1">
    <citation type="submission" date="2021-02" db="EMBL/GenBank/DDBJ databases">
        <title>Natronogracilivirga saccharolytica gen. nov. sp. nov. a new anaerobic, haloalkiliphilic carbohydrate-fermenting bacterium from soda lake and proposing of Cyclonatronumiaceae fam. nov. in the phylum Balneolaeota.</title>
        <authorList>
            <person name="Zhilina T.N."/>
            <person name="Sorokin D.Y."/>
            <person name="Zavarzina D.G."/>
            <person name="Toshchakov S.V."/>
            <person name="Kublanov I.V."/>
        </authorList>
    </citation>
    <scope>NUCLEOTIDE SEQUENCE</scope>
    <source>
        <strain evidence="4">Z-1702</strain>
    </source>
</reference>
<dbReference type="InterPro" id="IPR002068">
    <property type="entry name" value="A-crystallin/Hsp20_dom"/>
</dbReference>
<dbReference type="PROSITE" id="PS01031">
    <property type="entry name" value="SHSP"/>
    <property type="match status" value="1"/>
</dbReference>
<dbReference type="Pfam" id="PF00011">
    <property type="entry name" value="HSP20"/>
    <property type="match status" value="1"/>
</dbReference>
<proteinExistence type="inferred from homology"/>
<dbReference type="EMBL" id="JAFIDN010000001">
    <property type="protein sequence ID" value="MBP3191458.1"/>
    <property type="molecule type" value="Genomic_DNA"/>
</dbReference>
<comment type="caution">
    <text evidence="4">The sequence shown here is derived from an EMBL/GenBank/DDBJ whole genome shotgun (WGS) entry which is preliminary data.</text>
</comment>
<organism evidence="4 5">
    <name type="scientific">Natronogracilivirga saccharolytica</name>
    <dbReference type="NCBI Taxonomy" id="2812953"/>
    <lineage>
        <taxon>Bacteria</taxon>
        <taxon>Pseudomonadati</taxon>
        <taxon>Balneolota</taxon>
        <taxon>Balneolia</taxon>
        <taxon>Balneolales</taxon>
        <taxon>Cyclonatronaceae</taxon>
        <taxon>Natronogracilivirga</taxon>
    </lineage>
</organism>
<gene>
    <name evidence="4" type="ORF">NATSA_02160</name>
</gene>
<evidence type="ECO:0000256" key="2">
    <source>
        <dbReference type="RuleBase" id="RU003616"/>
    </source>
</evidence>
<dbReference type="InterPro" id="IPR031107">
    <property type="entry name" value="Small_HSP"/>
</dbReference>
<dbReference type="PANTHER" id="PTHR11527">
    <property type="entry name" value="HEAT-SHOCK PROTEIN 20 FAMILY MEMBER"/>
    <property type="match status" value="1"/>
</dbReference>
<evidence type="ECO:0000313" key="5">
    <source>
        <dbReference type="Proteomes" id="UP000673975"/>
    </source>
</evidence>
<dbReference type="AlphaFoldDB" id="A0A8J7S3S7"/>
<dbReference type="InterPro" id="IPR008978">
    <property type="entry name" value="HSP20-like_chaperone"/>
</dbReference>
<dbReference type="Proteomes" id="UP000673975">
    <property type="component" value="Unassembled WGS sequence"/>
</dbReference>
<dbReference type="CDD" id="cd06464">
    <property type="entry name" value="ACD_sHsps-like"/>
    <property type="match status" value="1"/>
</dbReference>
<evidence type="ECO:0000313" key="4">
    <source>
        <dbReference type="EMBL" id="MBP3191458.1"/>
    </source>
</evidence>
<dbReference type="SUPFAM" id="SSF49764">
    <property type="entry name" value="HSP20-like chaperones"/>
    <property type="match status" value="1"/>
</dbReference>
<sequence length="138" mass="16081">MQEFERAGVPRTFSSILDEFFNDVVTSDSGRLYAPSIDISETDSHYHVQAALPGMKKDDINIDLQDRRLTISGERKEETENKDTKHHVRETRYGQFERSIMLPNNINQDKIDARFEDGILKLDIEKKEKQVNKQIKVK</sequence>
<accession>A0A8J7S3S7</accession>
<name>A0A8J7S3S7_9BACT</name>
<protein>
    <submittedName>
        <fullName evidence="4">Hsp20/alpha crystallin family protein</fullName>
    </submittedName>
</protein>
<keyword evidence="5" id="KW-1185">Reference proteome</keyword>